<dbReference type="GO" id="GO:0005524">
    <property type="term" value="F:ATP binding"/>
    <property type="evidence" value="ECO:0007669"/>
    <property type="project" value="InterPro"/>
</dbReference>
<dbReference type="RefSeq" id="WP_086815448.1">
    <property type="nucleotide sequence ID" value="NZ_BJMM01000002.1"/>
</dbReference>
<gene>
    <name evidence="2" type="ORF">SCA03_02620</name>
</gene>
<keyword evidence="2" id="KW-0418">Kinase</keyword>
<organism evidence="2 3">
    <name type="scientific">Streptomyces cacaoi</name>
    <dbReference type="NCBI Taxonomy" id="1898"/>
    <lineage>
        <taxon>Bacteria</taxon>
        <taxon>Bacillati</taxon>
        <taxon>Actinomycetota</taxon>
        <taxon>Actinomycetes</taxon>
        <taxon>Kitasatosporales</taxon>
        <taxon>Streptomycetaceae</taxon>
        <taxon>Streptomyces</taxon>
    </lineage>
</organism>
<dbReference type="PANTHER" id="PTHR10285">
    <property type="entry name" value="URIDINE KINASE"/>
    <property type="match status" value="1"/>
</dbReference>
<evidence type="ECO:0000313" key="2">
    <source>
        <dbReference type="EMBL" id="GEB47711.1"/>
    </source>
</evidence>
<accession>A0A4Y3QR81</accession>
<evidence type="ECO:0000259" key="1">
    <source>
        <dbReference type="Pfam" id="PF00485"/>
    </source>
</evidence>
<reference evidence="2 3" key="1">
    <citation type="submission" date="2019-06" db="EMBL/GenBank/DDBJ databases">
        <title>Whole genome shotgun sequence of Streptomyces cacaoi subsp. cacaoi NBRC 12748.</title>
        <authorList>
            <person name="Hosoyama A."/>
            <person name="Uohara A."/>
            <person name="Ohji S."/>
            <person name="Ichikawa N."/>
        </authorList>
    </citation>
    <scope>NUCLEOTIDE SEQUENCE [LARGE SCALE GENOMIC DNA]</scope>
    <source>
        <strain evidence="2 3">NBRC 12748</strain>
    </source>
</reference>
<dbReference type="GO" id="GO:0016301">
    <property type="term" value="F:kinase activity"/>
    <property type="evidence" value="ECO:0007669"/>
    <property type="project" value="UniProtKB-KW"/>
</dbReference>
<evidence type="ECO:0000313" key="3">
    <source>
        <dbReference type="Proteomes" id="UP000319210"/>
    </source>
</evidence>
<dbReference type="NCBIfam" id="NF006743">
    <property type="entry name" value="PRK09270.1-2"/>
    <property type="match status" value="1"/>
</dbReference>
<dbReference type="InterPro" id="IPR006083">
    <property type="entry name" value="PRK/URK"/>
</dbReference>
<dbReference type="Pfam" id="PF00485">
    <property type="entry name" value="PRK"/>
    <property type="match status" value="1"/>
</dbReference>
<dbReference type="OrthoDB" id="3192509at2"/>
<dbReference type="EMBL" id="BJMM01000002">
    <property type="protein sequence ID" value="GEB47711.1"/>
    <property type="molecule type" value="Genomic_DNA"/>
</dbReference>
<dbReference type="Proteomes" id="UP000319210">
    <property type="component" value="Unassembled WGS sequence"/>
</dbReference>
<keyword evidence="2" id="KW-0808">Transferase</keyword>
<proteinExistence type="predicted"/>
<feature type="domain" description="Phosphoribulokinase/uridine kinase" evidence="1">
    <location>
        <begin position="33"/>
        <end position="178"/>
    </location>
</feature>
<sequence length="219" mass="23625">MSTTPDRPPVERDPVALAARARELRDRPGRALLGLTGPPGAGKSTLGAALVQELGPGAALLPMDGFHLANSVLAALGRADRKGAPDTFDGAGYADLLRRLREAAGTETVYAPRFHREFEESYAAELAIGPDVRLVVTEGNYLLLPEEPWVRVPPLLDEVWYLDPDEELRLSRLVARHISFGRAPEQAHAWAHGTDQANAVRIAATRPAADLVVRPAPRG</sequence>
<name>A0A4Y3QR81_STRCI</name>
<dbReference type="SUPFAM" id="SSF52540">
    <property type="entry name" value="P-loop containing nucleoside triphosphate hydrolases"/>
    <property type="match status" value="1"/>
</dbReference>
<keyword evidence="3" id="KW-1185">Reference proteome</keyword>
<dbReference type="AlphaFoldDB" id="A0A4Y3QR81"/>
<comment type="caution">
    <text evidence="2">The sequence shown here is derived from an EMBL/GenBank/DDBJ whole genome shotgun (WGS) entry which is preliminary data.</text>
</comment>
<dbReference type="Gene3D" id="3.40.50.300">
    <property type="entry name" value="P-loop containing nucleotide triphosphate hydrolases"/>
    <property type="match status" value="1"/>
</dbReference>
<dbReference type="InterPro" id="IPR027417">
    <property type="entry name" value="P-loop_NTPase"/>
</dbReference>
<protein>
    <submittedName>
        <fullName evidence="2">Nucleoside/nucleotide kinase family protein</fullName>
    </submittedName>
</protein>